<organism evidence="1">
    <name type="scientific">Siphoviridae sp. ctMsr1</name>
    <dbReference type="NCBI Taxonomy" id="2826264"/>
    <lineage>
        <taxon>Viruses</taxon>
        <taxon>Duplodnaviria</taxon>
        <taxon>Heunggongvirae</taxon>
        <taxon>Uroviricota</taxon>
        <taxon>Caudoviricetes</taxon>
    </lineage>
</organism>
<accession>A0A8S5LUT5</accession>
<name>A0A8S5LUT5_9CAUD</name>
<dbReference type="EMBL" id="BK014744">
    <property type="protein sequence ID" value="DAD73798.1"/>
    <property type="molecule type" value="Genomic_DNA"/>
</dbReference>
<protein>
    <submittedName>
        <fullName evidence="1">Uncharacterized protein</fullName>
    </submittedName>
</protein>
<proteinExistence type="predicted"/>
<evidence type="ECO:0000313" key="1">
    <source>
        <dbReference type="EMBL" id="DAD73798.1"/>
    </source>
</evidence>
<reference evidence="1" key="1">
    <citation type="journal article" date="2021" name="Proc. Natl. Acad. Sci. U.S.A.">
        <title>A Catalog of Tens of Thousands of Viruses from Human Metagenomes Reveals Hidden Associations with Chronic Diseases.</title>
        <authorList>
            <person name="Tisza M.J."/>
            <person name="Buck C.B."/>
        </authorList>
    </citation>
    <scope>NUCLEOTIDE SEQUENCE</scope>
    <source>
        <strain evidence="1">CtMsr1</strain>
    </source>
</reference>
<sequence>MEYTVKISSSATNESARYVDILQRTFEIIMEDSMLNGYELAGISDYTRQLCTQMDDVARKRKDLWNE</sequence>